<sequence>MAQLPEDRIEPAPPFTYCGIDCFGPFVVKDGRRELKRYGLLVTCMGSRAIHLELLDDMSTDVFINGLRCLIAIRGPVRVIRCDRGTNFVGAHHELKKAMNEIDEPRVRKFLAMNSCDFQMNSPYASHMGGTWERQIRTVRSVLVALLDQHGSRLDTSSLRTLLYEVMAIVNSRPLTAQNLNDAQGPEPLTPNNLITMKSKLILPPPGDFVTEVYARQRWRKVQFLANEFWSRWRKEYLSILQCRQKWRKEQRNMMIGDIVVLKEDSVVRGQWRMARVIESIIDKDGLVRRVKILMSLYVWKASLGTYDIGATCSQTCAVARERSCVT</sequence>
<reference evidence="3" key="1">
    <citation type="submission" date="2025-08" db="UniProtKB">
        <authorList>
            <consortium name="RefSeq"/>
        </authorList>
    </citation>
    <scope>IDENTIFICATION</scope>
</reference>
<organism evidence="2 3">
    <name type="scientific">Priapulus caudatus</name>
    <name type="common">Priapulid worm</name>
    <dbReference type="NCBI Taxonomy" id="37621"/>
    <lineage>
        <taxon>Eukaryota</taxon>
        <taxon>Metazoa</taxon>
        <taxon>Ecdysozoa</taxon>
        <taxon>Scalidophora</taxon>
        <taxon>Priapulida</taxon>
        <taxon>Priapulimorpha</taxon>
        <taxon>Priapulimorphida</taxon>
        <taxon>Priapulidae</taxon>
        <taxon>Priapulus</taxon>
    </lineage>
</organism>
<dbReference type="PANTHER" id="PTHR47331:SF5">
    <property type="entry name" value="RIBONUCLEASE H"/>
    <property type="match status" value="1"/>
</dbReference>
<accession>A0ABM1EP75</accession>
<evidence type="ECO:0000313" key="3">
    <source>
        <dbReference type="RefSeq" id="XP_014673996.1"/>
    </source>
</evidence>
<dbReference type="Pfam" id="PF18701">
    <property type="entry name" value="DUF5641"/>
    <property type="match status" value="1"/>
</dbReference>
<dbReference type="InterPro" id="IPR040676">
    <property type="entry name" value="DUF5641"/>
</dbReference>
<dbReference type="RefSeq" id="XP_014673996.1">
    <property type="nucleotide sequence ID" value="XM_014818510.1"/>
</dbReference>
<dbReference type="InterPro" id="IPR012337">
    <property type="entry name" value="RNaseH-like_sf"/>
</dbReference>
<protein>
    <submittedName>
        <fullName evidence="3">Uncharacterized protein LOC106814211</fullName>
    </submittedName>
</protein>
<dbReference type="GeneID" id="106814211"/>
<dbReference type="SUPFAM" id="SSF53098">
    <property type="entry name" value="Ribonuclease H-like"/>
    <property type="match status" value="1"/>
</dbReference>
<gene>
    <name evidence="3" type="primary">LOC106814211</name>
</gene>
<proteinExistence type="predicted"/>
<evidence type="ECO:0000313" key="2">
    <source>
        <dbReference type="Proteomes" id="UP000695022"/>
    </source>
</evidence>
<dbReference type="PROSITE" id="PS50994">
    <property type="entry name" value="INTEGRASE"/>
    <property type="match status" value="1"/>
</dbReference>
<dbReference type="PANTHER" id="PTHR47331">
    <property type="entry name" value="PHD-TYPE DOMAIN-CONTAINING PROTEIN"/>
    <property type="match status" value="1"/>
</dbReference>
<dbReference type="InterPro" id="IPR001584">
    <property type="entry name" value="Integrase_cat-core"/>
</dbReference>
<keyword evidence="2" id="KW-1185">Reference proteome</keyword>
<dbReference type="Gene3D" id="3.30.420.10">
    <property type="entry name" value="Ribonuclease H-like superfamily/Ribonuclease H"/>
    <property type="match status" value="1"/>
</dbReference>
<dbReference type="Proteomes" id="UP000695022">
    <property type="component" value="Unplaced"/>
</dbReference>
<dbReference type="InterPro" id="IPR036397">
    <property type="entry name" value="RNaseH_sf"/>
</dbReference>
<evidence type="ECO:0000259" key="1">
    <source>
        <dbReference type="PROSITE" id="PS50994"/>
    </source>
</evidence>
<name>A0ABM1EP75_PRICU</name>
<feature type="domain" description="Integrase catalytic" evidence="1">
    <location>
        <begin position="9"/>
        <end position="199"/>
    </location>
</feature>